<dbReference type="Proteomes" id="UP000065220">
    <property type="component" value="Chromosome"/>
</dbReference>
<gene>
    <name evidence="5" type="ORF">AXF14_04360</name>
</gene>
<dbReference type="CDD" id="cd02440">
    <property type="entry name" value="AdoMet_MTases"/>
    <property type="match status" value="1"/>
</dbReference>
<dbReference type="Gene3D" id="3.40.50.150">
    <property type="entry name" value="Vaccinia Virus protein VP39"/>
    <property type="match status" value="1"/>
</dbReference>
<dbReference type="InterPro" id="IPR049690">
    <property type="entry name" value="Daptide_MTase"/>
</dbReference>
<dbReference type="OrthoDB" id="3172472at2"/>
<dbReference type="InterPro" id="IPR029063">
    <property type="entry name" value="SAM-dependent_MTases_sf"/>
</dbReference>
<dbReference type="InterPro" id="IPR041698">
    <property type="entry name" value="Methyltransf_25"/>
</dbReference>
<keyword evidence="6" id="KW-1185">Reference proteome</keyword>
<keyword evidence="3" id="KW-0949">S-adenosyl-L-methionine</keyword>
<dbReference type="PANTHER" id="PTHR43464:SF19">
    <property type="entry name" value="UBIQUINONE BIOSYNTHESIS O-METHYLTRANSFERASE, MITOCHONDRIAL"/>
    <property type="match status" value="1"/>
</dbReference>
<keyword evidence="2" id="KW-0808">Transferase</keyword>
<organism evidence="5 6">
    <name type="scientific">Actinomyces radicidentis</name>
    <dbReference type="NCBI Taxonomy" id="111015"/>
    <lineage>
        <taxon>Bacteria</taxon>
        <taxon>Bacillati</taxon>
        <taxon>Actinomycetota</taxon>
        <taxon>Actinomycetes</taxon>
        <taxon>Actinomycetales</taxon>
        <taxon>Actinomycetaceae</taxon>
        <taxon>Actinomyces</taxon>
    </lineage>
</organism>
<dbReference type="RefSeq" id="WP_067941152.1">
    <property type="nucleotide sequence ID" value="NZ_CP014228.1"/>
</dbReference>
<keyword evidence="1" id="KW-0489">Methyltransferase</keyword>
<dbReference type="SUPFAM" id="SSF53335">
    <property type="entry name" value="S-adenosyl-L-methionine-dependent methyltransferases"/>
    <property type="match status" value="1"/>
</dbReference>
<proteinExistence type="predicted"/>
<dbReference type="STRING" id="111015.AXF14_04360"/>
<protein>
    <recommendedName>
        <fullName evidence="4">Methyltransferase domain-containing protein</fullName>
    </recommendedName>
</protein>
<evidence type="ECO:0000256" key="1">
    <source>
        <dbReference type="ARBA" id="ARBA00022603"/>
    </source>
</evidence>
<dbReference type="AlphaFoldDB" id="A0A109W2D6"/>
<evidence type="ECO:0000313" key="5">
    <source>
        <dbReference type="EMBL" id="AMD86971.1"/>
    </source>
</evidence>
<dbReference type="GO" id="GO:0032259">
    <property type="term" value="P:methylation"/>
    <property type="evidence" value="ECO:0007669"/>
    <property type="project" value="UniProtKB-KW"/>
</dbReference>
<evidence type="ECO:0000256" key="3">
    <source>
        <dbReference type="ARBA" id="ARBA00022691"/>
    </source>
</evidence>
<dbReference type="Pfam" id="PF13649">
    <property type="entry name" value="Methyltransf_25"/>
    <property type="match status" value="1"/>
</dbReference>
<evidence type="ECO:0000259" key="4">
    <source>
        <dbReference type="Pfam" id="PF13649"/>
    </source>
</evidence>
<dbReference type="GO" id="GO:0008168">
    <property type="term" value="F:methyltransferase activity"/>
    <property type="evidence" value="ECO:0007669"/>
    <property type="project" value="UniProtKB-KW"/>
</dbReference>
<dbReference type="EMBL" id="CP014228">
    <property type="protein sequence ID" value="AMD86971.1"/>
    <property type="molecule type" value="Genomic_DNA"/>
</dbReference>
<feature type="domain" description="Methyltransferase" evidence="4">
    <location>
        <begin position="49"/>
        <end position="150"/>
    </location>
</feature>
<accession>A0A109W2D6</accession>
<evidence type="ECO:0000256" key="2">
    <source>
        <dbReference type="ARBA" id="ARBA00022679"/>
    </source>
</evidence>
<dbReference type="PANTHER" id="PTHR43464">
    <property type="entry name" value="METHYLTRANSFERASE"/>
    <property type="match status" value="1"/>
</dbReference>
<sequence length="249" mass="26661">MAGTALASLYTGAGAQHYHDLCLHDTTEVQDVLEALAEIDDPALDDLRVLEMASGSGRVTLPMAAAGHRVLATDLSEDMLDILRSRLTERAALHAGIAQRVEVRCADMTTFTAQERFRAVCLPTVSITLLRAEQQRRALERAAHHLAPGGRLVLSTTTVSPQAPTSITTALGDGVSLTEEVDRARGTRRTVLTWGGETFVSELHLAPAPRITVQLTALGLEILSQRPTRGTPLSGHGSVLIVAERPRGL</sequence>
<dbReference type="NCBIfam" id="NF041820">
    <property type="entry name" value="daptide_MTase"/>
    <property type="match status" value="1"/>
</dbReference>
<reference evidence="6" key="1">
    <citation type="submission" date="2016-02" db="EMBL/GenBank/DDBJ databases">
        <authorList>
            <person name="Holder M.E."/>
            <person name="Ajami N.J."/>
            <person name="Petrosino J.F."/>
        </authorList>
    </citation>
    <scope>NUCLEOTIDE SEQUENCE [LARGE SCALE GENOMIC DNA]</scope>
    <source>
        <strain evidence="6">CCUG 36733</strain>
    </source>
</reference>
<evidence type="ECO:0000313" key="6">
    <source>
        <dbReference type="Proteomes" id="UP000065220"/>
    </source>
</evidence>
<name>A0A109W2D6_ACTRD</name>
<dbReference type="KEGG" id="ard:AXF14_04360"/>